<dbReference type="AlphaFoldDB" id="A0A6F8Y9N3"/>
<dbReference type="InterPro" id="IPR036736">
    <property type="entry name" value="ACP-like_sf"/>
</dbReference>
<keyword evidence="3" id="KW-1185">Reference proteome</keyword>
<dbReference type="RefSeq" id="WP_173152435.1">
    <property type="nucleotide sequence ID" value="NZ_AP022871.1"/>
</dbReference>
<reference evidence="2 3" key="2">
    <citation type="submission" date="2020-03" db="EMBL/GenBank/DDBJ databases">
        <authorList>
            <person name="Ichikawa N."/>
            <person name="Kimura A."/>
            <person name="Kitahashi Y."/>
            <person name="Uohara A."/>
        </authorList>
    </citation>
    <scope>NUCLEOTIDE SEQUENCE [LARGE SCALE GENOMIC DNA]</scope>
    <source>
        <strain evidence="2 3">NBRC 105367</strain>
    </source>
</reference>
<evidence type="ECO:0000313" key="2">
    <source>
        <dbReference type="EMBL" id="BCB82733.1"/>
    </source>
</evidence>
<proteinExistence type="predicted"/>
<organism evidence="2 3">
    <name type="scientific">Phytohabitans suffuscus</name>
    <dbReference type="NCBI Taxonomy" id="624315"/>
    <lineage>
        <taxon>Bacteria</taxon>
        <taxon>Bacillati</taxon>
        <taxon>Actinomycetota</taxon>
        <taxon>Actinomycetes</taxon>
        <taxon>Micromonosporales</taxon>
        <taxon>Micromonosporaceae</taxon>
    </lineage>
</organism>
<sequence length="89" mass="9603">MTSASQALEADLTDLLERRTKIPVAPDADLFELGVVSSLFAMELVVHLESTYDIAIVGPDLVMENFRSVQAMAALVRRIQDRVGAGTGV</sequence>
<dbReference type="InterPro" id="IPR009081">
    <property type="entry name" value="PP-bd_ACP"/>
</dbReference>
<gene>
    <name evidence="2" type="ORF">Psuf_000460</name>
</gene>
<dbReference type="EMBL" id="AP022871">
    <property type="protein sequence ID" value="BCB82733.1"/>
    <property type="molecule type" value="Genomic_DNA"/>
</dbReference>
<dbReference type="SUPFAM" id="SSF47336">
    <property type="entry name" value="ACP-like"/>
    <property type="match status" value="1"/>
</dbReference>
<dbReference type="Gene3D" id="1.10.1200.10">
    <property type="entry name" value="ACP-like"/>
    <property type="match status" value="1"/>
</dbReference>
<feature type="domain" description="Carrier" evidence="1">
    <location>
        <begin position="1"/>
        <end position="80"/>
    </location>
</feature>
<dbReference type="Pfam" id="PF00550">
    <property type="entry name" value="PP-binding"/>
    <property type="match status" value="1"/>
</dbReference>
<evidence type="ECO:0000259" key="1">
    <source>
        <dbReference type="PROSITE" id="PS50075"/>
    </source>
</evidence>
<dbReference type="KEGG" id="psuu:Psuf_000460"/>
<reference evidence="2 3" key="1">
    <citation type="submission" date="2020-03" db="EMBL/GenBank/DDBJ databases">
        <title>Whole genome shotgun sequence of Phytohabitans suffuscus NBRC 105367.</title>
        <authorList>
            <person name="Komaki H."/>
            <person name="Tamura T."/>
        </authorList>
    </citation>
    <scope>NUCLEOTIDE SEQUENCE [LARGE SCALE GENOMIC DNA]</scope>
    <source>
        <strain evidence="2 3">NBRC 105367</strain>
    </source>
</reference>
<name>A0A6F8Y9N3_9ACTN</name>
<dbReference type="Proteomes" id="UP000503011">
    <property type="component" value="Chromosome"/>
</dbReference>
<protein>
    <recommendedName>
        <fullName evidence="1">Carrier domain-containing protein</fullName>
    </recommendedName>
</protein>
<accession>A0A6F8Y9N3</accession>
<dbReference type="PROSITE" id="PS50075">
    <property type="entry name" value="CARRIER"/>
    <property type="match status" value="1"/>
</dbReference>
<evidence type="ECO:0000313" key="3">
    <source>
        <dbReference type="Proteomes" id="UP000503011"/>
    </source>
</evidence>